<name>A0A229RLX6_AMYAL</name>
<sequence length="169" mass="19871">MSYWAIVSRNHPLSDPWTVVRGTPSSEESLTVDLTWRKSDQIYRIDSGREYQDYLPVTEEFVEWFKTKMAERTGGRRAVEPRWGPEFYHWAIVLGRFTLDDPMTVVRADGHGDDLHEFTRDLVWRPGKADRFTRLMGARGPDNDAVLITGEEAQRFERIQADRVREHRF</sequence>
<keyword evidence="2" id="KW-1185">Reference proteome</keyword>
<dbReference type="RefSeq" id="WP_020634331.1">
    <property type="nucleotide sequence ID" value="NZ_KB913032.1"/>
</dbReference>
<dbReference type="AlphaFoldDB" id="A0A229RLX6"/>
<proteinExistence type="predicted"/>
<dbReference type="OrthoDB" id="3635282at2"/>
<reference evidence="1 2" key="1">
    <citation type="submission" date="2017-07" db="EMBL/GenBank/DDBJ databases">
        <title>Amycolatopsis alba DSM 44262 Genome sequencing and assembly.</title>
        <authorList>
            <person name="Kaur N."/>
            <person name="Mayilraj S."/>
        </authorList>
    </citation>
    <scope>NUCLEOTIDE SEQUENCE [LARGE SCALE GENOMIC DNA]</scope>
    <source>
        <strain evidence="1 2">DSM 44262</strain>
    </source>
</reference>
<organism evidence="1 2">
    <name type="scientific">Amycolatopsis alba DSM 44262</name>
    <dbReference type="NCBI Taxonomy" id="1125972"/>
    <lineage>
        <taxon>Bacteria</taxon>
        <taxon>Bacillati</taxon>
        <taxon>Actinomycetota</taxon>
        <taxon>Actinomycetes</taxon>
        <taxon>Pseudonocardiales</taxon>
        <taxon>Pseudonocardiaceae</taxon>
        <taxon>Amycolatopsis</taxon>
    </lineage>
</organism>
<dbReference type="Proteomes" id="UP000215563">
    <property type="component" value="Unassembled WGS sequence"/>
</dbReference>
<dbReference type="EMBL" id="NMQU01000075">
    <property type="protein sequence ID" value="OXM47461.1"/>
    <property type="molecule type" value="Genomic_DNA"/>
</dbReference>
<accession>A0A229RLX6</accession>
<comment type="caution">
    <text evidence="1">The sequence shown here is derived from an EMBL/GenBank/DDBJ whole genome shotgun (WGS) entry which is preliminary data.</text>
</comment>
<evidence type="ECO:0000313" key="1">
    <source>
        <dbReference type="EMBL" id="OXM47461.1"/>
    </source>
</evidence>
<gene>
    <name evidence="1" type="ORF">CFP75_24165</name>
</gene>
<protein>
    <submittedName>
        <fullName evidence="1">Uncharacterized protein</fullName>
    </submittedName>
</protein>
<evidence type="ECO:0000313" key="2">
    <source>
        <dbReference type="Proteomes" id="UP000215563"/>
    </source>
</evidence>